<dbReference type="GO" id="GO:0005886">
    <property type="term" value="C:plasma membrane"/>
    <property type="evidence" value="ECO:0007669"/>
    <property type="project" value="TreeGrafter"/>
</dbReference>
<dbReference type="SMART" id="SM00267">
    <property type="entry name" value="GGDEF"/>
    <property type="match status" value="1"/>
</dbReference>
<organism evidence="10 11">
    <name type="scientific">Motiliproteus coralliicola</name>
    <dbReference type="NCBI Taxonomy" id="2283196"/>
    <lineage>
        <taxon>Bacteria</taxon>
        <taxon>Pseudomonadati</taxon>
        <taxon>Pseudomonadota</taxon>
        <taxon>Gammaproteobacteria</taxon>
        <taxon>Oceanospirillales</taxon>
        <taxon>Oceanospirillaceae</taxon>
        <taxon>Motiliproteus</taxon>
    </lineage>
</organism>
<dbReference type="CDD" id="cd12107">
    <property type="entry name" value="Hemerythrin"/>
    <property type="match status" value="1"/>
</dbReference>
<evidence type="ECO:0000256" key="2">
    <source>
        <dbReference type="ARBA" id="ARBA00010587"/>
    </source>
</evidence>
<dbReference type="SUPFAM" id="SSF55073">
    <property type="entry name" value="Nucleotide cyclase"/>
    <property type="match status" value="1"/>
</dbReference>
<dbReference type="FunFam" id="3.30.70.270:FF:000001">
    <property type="entry name" value="Diguanylate cyclase domain protein"/>
    <property type="match status" value="1"/>
</dbReference>
<feature type="region of interest" description="Disordered" evidence="7">
    <location>
        <begin position="706"/>
        <end position="734"/>
    </location>
</feature>
<reference evidence="10 11" key="1">
    <citation type="submission" date="2018-07" db="EMBL/GenBank/DDBJ databases">
        <title>Motiliproteus coralliicola sp. nov., a bacterium isolated from Coral.</title>
        <authorList>
            <person name="Wang G."/>
        </authorList>
    </citation>
    <scope>NUCLEOTIDE SEQUENCE [LARGE SCALE GENOMIC DNA]</scope>
    <source>
        <strain evidence="10 11">C34</strain>
    </source>
</reference>
<feature type="transmembrane region" description="Helical" evidence="8">
    <location>
        <begin position="456"/>
        <end position="479"/>
    </location>
</feature>
<keyword evidence="5" id="KW-0408">Iron</keyword>
<dbReference type="InterPro" id="IPR016131">
    <property type="entry name" value="Haemerythrin_Fe_BS"/>
</dbReference>
<dbReference type="RefSeq" id="WP_114695885.1">
    <property type="nucleotide sequence ID" value="NZ_QQOH01000003.1"/>
</dbReference>
<dbReference type="Gene3D" id="3.30.70.270">
    <property type="match status" value="1"/>
</dbReference>
<evidence type="ECO:0000259" key="9">
    <source>
        <dbReference type="PROSITE" id="PS50887"/>
    </source>
</evidence>
<dbReference type="NCBIfam" id="NF033749">
    <property type="entry name" value="bact_hemeryth"/>
    <property type="match status" value="1"/>
</dbReference>
<dbReference type="Gene3D" id="1.20.120.50">
    <property type="entry name" value="Hemerythrin-like"/>
    <property type="match status" value="1"/>
</dbReference>
<dbReference type="SUPFAM" id="SSF47188">
    <property type="entry name" value="Hemerythrin-like"/>
    <property type="match status" value="1"/>
</dbReference>
<dbReference type="Pfam" id="PF08376">
    <property type="entry name" value="NIT"/>
    <property type="match status" value="1"/>
</dbReference>
<dbReference type="InterPro" id="IPR013587">
    <property type="entry name" value="Nitrate/nitrite_sensing"/>
</dbReference>
<dbReference type="PROSITE" id="PS50887">
    <property type="entry name" value="GGDEF"/>
    <property type="match status" value="1"/>
</dbReference>
<dbReference type="GO" id="GO:0052621">
    <property type="term" value="F:diguanylate cyclase activity"/>
    <property type="evidence" value="ECO:0007669"/>
    <property type="project" value="UniProtKB-EC"/>
</dbReference>
<name>A0A369WEF8_9GAMM</name>
<keyword evidence="11" id="KW-1185">Reference proteome</keyword>
<evidence type="ECO:0000256" key="7">
    <source>
        <dbReference type="SAM" id="MobiDB-lite"/>
    </source>
</evidence>
<evidence type="ECO:0000256" key="4">
    <source>
        <dbReference type="ARBA" id="ARBA00022723"/>
    </source>
</evidence>
<dbReference type="Gene3D" id="6.10.340.10">
    <property type="match status" value="1"/>
</dbReference>
<dbReference type="InterPro" id="IPR035938">
    <property type="entry name" value="Hemerythrin-like_sf"/>
</dbReference>
<dbReference type="InterPro" id="IPR000160">
    <property type="entry name" value="GGDEF_dom"/>
</dbReference>
<comment type="similarity">
    <text evidence="2">Belongs to the hemerythrin family.</text>
</comment>
<accession>A0A369WEF8</accession>
<evidence type="ECO:0000256" key="5">
    <source>
        <dbReference type="ARBA" id="ARBA00023004"/>
    </source>
</evidence>
<evidence type="ECO:0000313" key="11">
    <source>
        <dbReference type="Proteomes" id="UP000253769"/>
    </source>
</evidence>
<dbReference type="Pfam" id="PF00990">
    <property type="entry name" value="GGDEF"/>
    <property type="match status" value="1"/>
</dbReference>
<evidence type="ECO:0000256" key="8">
    <source>
        <dbReference type="SAM" id="Phobius"/>
    </source>
</evidence>
<evidence type="ECO:0000256" key="1">
    <source>
        <dbReference type="ARBA" id="ARBA00001946"/>
    </source>
</evidence>
<dbReference type="InterPro" id="IPR029787">
    <property type="entry name" value="Nucleotide_cyclase"/>
</dbReference>
<proteinExistence type="inferred from homology"/>
<sequence>MPVIEWNDGLSVGVEEIDNDHKTLIALINALFVALDEGDTQHSIEDSFDRLEDYIHRHFSREEALMAQYHYSDRADHQAQHRNFTDRVRELKAELLSSSSREVAEKAIDFLTQWLIHHIVAEDTKLAHLIKTSRQQTQPGWGGVIARFTRTVPFRTRVLLTALIPTLGMVCLSLYVVLQSAAKANALTDLESLYQLADESSHLVHALQAERGLSIGLPASRPKQFTERIRTLRSDSDATVLHFQTYLNRLQQSNLYPLLPQLGELLALRSDELAQIRVAVDNQLLASDEIQAYYTAYIEELLQIADRITHVPMSNAVSNSISAYISLIHYKEKLGLERALGLKAIENGKMEGQTLGQFYQLLGQQQALLQAFFNAASPALSELLEAEQRSDISEKVLRLQQRLLDRIDTNQLAQLSGDDWWGSFTDRMNQLQVLLDQLSLIIVEQMQHDRAEQERIVGFTVLLTGLFLILLWWLSWLLIRSVVEPVEKVTVALSRLASGDQTVLLNDLMADDELRHILTAYERCRVEILQGSYDEARSVLNEQKANRYRTLSSVDPLTGLLNRRRFSEMGRVELERAVRFNTPVTVLIIDVDRFKQVNDRFGHDFGDRVLQGISHALERQARSSDILARIGGEEFAMLLPQTRLEQARPLVERLLNQVRQLEFECDGQLVSTTISVGVVMWDGHSRDGLLSWLLKQADRALYQAKQQGRDRFCEQEPGAETDPVDAEPLTDSST</sequence>
<evidence type="ECO:0000256" key="3">
    <source>
        <dbReference type="ARBA" id="ARBA00012528"/>
    </source>
</evidence>
<comment type="catalytic activity">
    <reaction evidence="6">
        <text>2 GTP = 3',3'-c-di-GMP + 2 diphosphate</text>
        <dbReference type="Rhea" id="RHEA:24898"/>
        <dbReference type="ChEBI" id="CHEBI:33019"/>
        <dbReference type="ChEBI" id="CHEBI:37565"/>
        <dbReference type="ChEBI" id="CHEBI:58805"/>
        <dbReference type="EC" id="2.7.7.65"/>
    </reaction>
</comment>
<dbReference type="InterPro" id="IPR012312">
    <property type="entry name" value="Hemerythrin-like"/>
</dbReference>
<comment type="cofactor">
    <cofactor evidence="1">
        <name>Mg(2+)</name>
        <dbReference type="ChEBI" id="CHEBI:18420"/>
    </cofactor>
</comment>
<comment type="caution">
    <text evidence="10">The sequence shown here is derived from an EMBL/GenBank/DDBJ whole genome shotgun (WGS) entry which is preliminary data.</text>
</comment>
<dbReference type="AlphaFoldDB" id="A0A369WEF8"/>
<protein>
    <recommendedName>
        <fullName evidence="3">diguanylate cyclase</fullName>
        <ecNumber evidence="3">2.7.7.65</ecNumber>
    </recommendedName>
</protein>
<evidence type="ECO:0000313" key="10">
    <source>
        <dbReference type="EMBL" id="RDE19539.1"/>
    </source>
</evidence>
<gene>
    <name evidence="10" type="ORF">DV711_11660</name>
</gene>
<dbReference type="GO" id="GO:0043709">
    <property type="term" value="P:cell adhesion involved in single-species biofilm formation"/>
    <property type="evidence" value="ECO:0007669"/>
    <property type="project" value="TreeGrafter"/>
</dbReference>
<dbReference type="GO" id="GO:0046872">
    <property type="term" value="F:metal ion binding"/>
    <property type="evidence" value="ECO:0007669"/>
    <property type="project" value="UniProtKB-KW"/>
</dbReference>
<dbReference type="OrthoDB" id="5289013at2"/>
<dbReference type="PANTHER" id="PTHR45138:SF9">
    <property type="entry name" value="DIGUANYLATE CYCLASE DGCM-RELATED"/>
    <property type="match status" value="1"/>
</dbReference>
<dbReference type="PROSITE" id="PS00550">
    <property type="entry name" value="HEMERYTHRINS"/>
    <property type="match status" value="1"/>
</dbReference>
<dbReference type="InterPro" id="IPR012827">
    <property type="entry name" value="Hemerythrin_metal-bd"/>
</dbReference>
<dbReference type="NCBIfam" id="TIGR00254">
    <property type="entry name" value="GGDEF"/>
    <property type="match status" value="1"/>
</dbReference>
<dbReference type="InterPro" id="IPR050469">
    <property type="entry name" value="Diguanylate_Cyclase"/>
</dbReference>
<keyword evidence="8" id="KW-0472">Membrane</keyword>
<dbReference type="EC" id="2.7.7.65" evidence="3"/>
<feature type="transmembrane region" description="Helical" evidence="8">
    <location>
        <begin position="158"/>
        <end position="178"/>
    </location>
</feature>
<keyword evidence="8" id="KW-1133">Transmembrane helix</keyword>
<dbReference type="Proteomes" id="UP000253769">
    <property type="component" value="Unassembled WGS sequence"/>
</dbReference>
<dbReference type="PANTHER" id="PTHR45138">
    <property type="entry name" value="REGULATORY COMPONENTS OF SENSORY TRANSDUCTION SYSTEM"/>
    <property type="match status" value="1"/>
</dbReference>
<dbReference type="InterPro" id="IPR043128">
    <property type="entry name" value="Rev_trsase/Diguanyl_cyclase"/>
</dbReference>
<dbReference type="EMBL" id="QQOH01000003">
    <property type="protein sequence ID" value="RDE19539.1"/>
    <property type="molecule type" value="Genomic_DNA"/>
</dbReference>
<dbReference type="GO" id="GO:1902201">
    <property type="term" value="P:negative regulation of bacterial-type flagellum-dependent cell motility"/>
    <property type="evidence" value="ECO:0007669"/>
    <property type="project" value="TreeGrafter"/>
</dbReference>
<dbReference type="NCBIfam" id="TIGR02481">
    <property type="entry name" value="hemeryth_dom"/>
    <property type="match status" value="1"/>
</dbReference>
<evidence type="ECO:0000256" key="6">
    <source>
        <dbReference type="ARBA" id="ARBA00034247"/>
    </source>
</evidence>
<dbReference type="Pfam" id="PF01814">
    <property type="entry name" value="Hemerythrin"/>
    <property type="match status" value="1"/>
</dbReference>
<keyword evidence="4" id="KW-0479">Metal-binding</keyword>
<dbReference type="CDD" id="cd01949">
    <property type="entry name" value="GGDEF"/>
    <property type="match status" value="1"/>
</dbReference>
<keyword evidence="8" id="KW-0812">Transmembrane</keyword>
<feature type="domain" description="GGDEF" evidence="9">
    <location>
        <begin position="582"/>
        <end position="717"/>
    </location>
</feature>